<reference evidence="3 4" key="1">
    <citation type="journal article" date="2012" name="PLoS Pathog.">
        <title>Diverse lifestyles and strategies of plant pathogenesis encoded in the genomes of eighteen Dothideomycetes fungi.</title>
        <authorList>
            <person name="Ohm R.A."/>
            <person name="Feau N."/>
            <person name="Henrissat B."/>
            <person name="Schoch C.L."/>
            <person name="Horwitz B.A."/>
            <person name="Barry K.W."/>
            <person name="Condon B.J."/>
            <person name="Copeland A.C."/>
            <person name="Dhillon B."/>
            <person name="Glaser F."/>
            <person name="Hesse C.N."/>
            <person name="Kosti I."/>
            <person name="LaButti K."/>
            <person name="Lindquist E.A."/>
            <person name="Lucas S."/>
            <person name="Salamov A.A."/>
            <person name="Bradshaw R.E."/>
            <person name="Ciuffetti L."/>
            <person name="Hamelin R.C."/>
            <person name="Kema G.H.J."/>
            <person name="Lawrence C."/>
            <person name="Scott J.A."/>
            <person name="Spatafora J.W."/>
            <person name="Turgeon B.G."/>
            <person name="de Wit P.J.G.M."/>
            <person name="Zhong S."/>
            <person name="Goodwin S.B."/>
            <person name="Grigoriev I.V."/>
        </authorList>
    </citation>
    <scope>NUCLEOTIDE SEQUENCE [LARGE SCALE GENOMIC DNA]</scope>
    <source>
        <strain evidence="3 4">SO2202</strain>
    </source>
</reference>
<dbReference type="RefSeq" id="XP_016757946.1">
    <property type="nucleotide sequence ID" value="XM_016900838.1"/>
</dbReference>
<name>M3BT33_SPHMS</name>
<protein>
    <submittedName>
        <fullName evidence="3">Uncharacterized protein</fullName>
    </submittedName>
</protein>
<dbReference type="GeneID" id="27897975"/>
<dbReference type="OrthoDB" id="3828405at2759"/>
<sequence>MKFLTLLAAAMVNVAVADDRGVCKDWHPTIFNRINAFCLKTDIVVPSNYAEKGAGTNPTGRVWITKVGILNGIGCNPPQWVPTGICRRQFYSECASHKMKAYYGRLSCQGWYIQYAPGATKPVKGSDGSTWYVPMKKREALPEAMAEPEAEPEVKMYATKEEAEAAGLAAHEAEEKKARKAKKARRAMM</sequence>
<feature type="compositionally biased region" description="Basic residues" evidence="1">
    <location>
        <begin position="178"/>
        <end position="189"/>
    </location>
</feature>
<proteinExistence type="predicted"/>
<evidence type="ECO:0000313" key="4">
    <source>
        <dbReference type="Proteomes" id="UP000016931"/>
    </source>
</evidence>
<dbReference type="eggNOG" id="ENOG502RGRB">
    <property type="taxonomic scope" value="Eukaryota"/>
</dbReference>
<dbReference type="AlphaFoldDB" id="M3BT33"/>
<evidence type="ECO:0000256" key="2">
    <source>
        <dbReference type="SAM" id="SignalP"/>
    </source>
</evidence>
<feature type="chain" id="PRO_5004031430" evidence="2">
    <location>
        <begin position="18"/>
        <end position="189"/>
    </location>
</feature>
<dbReference type="Proteomes" id="UP000016931">
    <property type="component" value="Unassembled WGS sequence"/>
</dbReference>
<gene>
    <name evidence="3" type="ORF">SEPMUDRAFT_110262</name>
</gene>
<keyword evidence="2" id="KW-0732">Signal</keyword>
<feature type="signal peptide" evidence="2">
    <location>
        <begin position="1"/>
        <end position="17"/>
    </location>
</feature>
<keyword evidence="4" id="KW-1185">Reference proteome</keyword>
<organism evidence="3 4">
    <name type="scientific">Sphaerulina musiva (strain SO2202)</name>
    <name type="common">Poplar stem canker fungus</name>
    <name type="synonym">Septoria musiva</name>
    <dbReference type="NCBI Taxonomy" id="692275"/>
    <lineage>
        <taxon>Eukaryota</taxon>
        <taxon>Fungi</taxon>
        <taxon>Dikarya</taxon>
        <taxon>Ascomycota</taxon>
        <taxon>Pezizomycotina</taxon>
        <taxon>Dothideomycetes</taxon>
        <taxon>Dothideomycetidae</taxon>
        <taxon>Mycosphaerellales</taxon>
        <taxon>Mycosphaerellaceae</taxon>
        <taxon>Sphaerulina</taxon>
    </lineage>
</organism>
<feature type="region of interest" description="Disordered" evidence="1">
    <location>
        <begin position="167"/>
        <end position="189"/>
    </location>
</feature>
<evidence type="ECO:0000313" key="3">
    <source>
        <dbReference type="EMBL" id="EMF09825.1"/>
    </source>
</evidence>
<accession>M3BT33</accession>
<dbReference type="EMBL" id="KB456268">
    <property type="protein sequence ID" value="EMF09825.1"/>
    <property type="molecule type" value="Genomic_DNA"/>
</dbReference>
<evidence type="ECO:0000256" key="1">
    <source>
        <dbReference type="SAM" id="MobiDB-lite"/>
    </source>
</evidence>
<dbReference type="HOGENOM" id="CLU_1670142_0_0_1"/>